<evidence type="ECO:0000313" key="6">
    <source>
        <dbReference type="Proteomes" id="UP000515512"/>
    </source>
</evidence>
<dbReference type="KEGG" id="nhu:H0264_16295"/>
<dbReference type="InterPro" id="IPR018060">
    <property type="entry name" value="HTH_AraC"/>
</dbReference>
<dbReference type="InterPro" id="IPR009057">
    <property type="entry name" value="Homeodomain-like_sf"/>
</dbReference>
<keyword evidence="2" id="KW-0238">DNA-binding</keyword>
<dbReference type="GO" id="GO:0000976">
    <property type="term" value="F:transcription cis-regulatory region binding"/>
    <property type="evidence" value="ECO:0007669"/>
    <property type="project" value="TreeGrafter"/>
</dbReference>
<dbReference type="SUPFAM" id="SSF46689">
    <property type="entry name" value="Homeodomain-like"/>
    <property type="match status" value="1"/>
</dbReference>
<gene>
    <name evidence="5" type="ORF">H0264_16295</name>
</gene>
<dbReference type="Gene3D" id="1.10.10.60">
    <property type="entry name" value="Homeodomain-like"/>
    <property type="match status" value="1"/>
</dbReference>
<keyword evidence="6" id="KW-1185">Reference proteome</keyword>
<accession>A0A7D6VFZ1</accession>
<evidence type="ECO:0000313" key="5">
    <source>
        <dbReference type="EMBL" id="QLY33582.1"/>
    </source>
</evidence>
<dbReference type="PANTHER" id="PTHR47894">
    <property type="entry name" value="HTH-TYPE TRANSCRIPTIONAL REGULATOR GADX"/>
    <property type="match status" value="1"/>
</dbReference>
<feature type="domain" description="HTH araC/xylS-type" evidence="4">
    <location>
        <begin position="115"/>
        <end position="211"/>
    </location>
</feature>
<keyword evidence="1" id="KW-0805">Transcription regulation</keyword>
<evidence type="ECO:0000259" key="4">
    <source>
        <dbReference type="PROSITE" id="PS01124"/>
    </source>
</evidence>
<proteinExistence type="predicted"/>
<dbReference type="Pfam" id="PF12833">
    <property type="entry name" value="HTH_18"/>
    <property type="match status" value="1"/>
</dbReference>
<dbReference type="GO" id="GO:0005829">
    <property type="term" value="C:cytosol"/>
    <property type="evidence" value="ECO:0007669"/>
    <property type="project" value="TreeGrafter"/>
</dbReference>
<dbReference type="RefSeq" id="WP_181584746.1">
    <property type="nucleotide sequence ID" value="NZ_CP059399.1"/>
</dbReference>
<organism evidence="5 6">
    <name type="scientific">Nocardia huaxiensis</name>
    <dbReference type="NCBI Taxonomy" id="2755382"/>
    <lineage>
        <taxon>Bacteria</taxon>
        <taxon>Bacillati</taxon>
        <taxon>Actinomycetota</taxon>
        <taxon>Actinomycetes</taxon>
        <taxon>Mycobacteriales</taxon>
        <taxon>Nocardiaceae</taxon>
        <taxon>Nocardia</taxon>
    </lineage>
</organism>
<dbReference type="GO" id="GO:0003700">
    <property type="term" value="F:DNA-binding transcription factor activity"/>
    <property type="evidence" value="ECO:0007669"/>
    <property type="project" value="InterPro"/>
</dbReference>
<dbReference type="AlphaFoldDB" id="A0A7D6VFZ1"/>
<sequence length="213" mass="23805">MRSFLLARDLVGASRVAGLFISPTVLRLVADLRQPIHVDLRDTVTPTEIAFGASMLNFFDIPIEIESGAHRTAFTIPRVLLDQPTPAPDRHVAAICIAQCEALLDQRHRFTGTAAQVRHILLRDPTAMPPLGAVARELGLSERTLHRRLSEDHTTFRDLRQSIRATLSDELLTQGLTVEMVARRLGYADTAAFSHAYHRWRGHPPSRRPGNRT</sequence>
<evidence type="ECO:0000256" key="1">
    <source>
        <dbReference type="ARBA" id="ARBA00023015"/>
    </source>
</evidence>
<dbReference type="Proteomes" id="UP000515512">
    <property type="component" value="Chromosome"/>
</dbReference>
<keyword evidence="3" id="KW-0804">Transcription</keyword>
<dbReference type="PROSITE" id="PS01124">
    <property type="entry name" value="HTH_ARAC_FAMILY_2"/>
    <property type="match status" value="1"/>
</dbReference>
<evidence type="ECO:0000256" key="3">
    <source>
        <dbReference type="ARBA" id="ARBA00023163"/>
    </source>
</evidence>
<name>A0A7D6VFZ1_9NOCA</name>
<reference evidence="5 6" key="1">
    <citation type="submission" date="2020-07" db="EMBL/GenBank/DDBJ databases">
        <authorList>
            <person name="Zhuang K."/>
            <person name="Ran Y."/>
        </authorList>
    </citation>
    <scope>NUCLEOTIDE SEQUENCE [LARGE SCALE GENOMIC DNA]</scope>
    <source>
        <strain evidence="5 6">WCH-YHL-001</strain>
    </source>
</reference>
<protein>
    <submittedName>
        <fullName evidence="5">Helix-turn-helix transcriptional regulator</fullName>
    </submittedName>
</protein>
<evidence type="ECO:0000256" key="2">
    <source>
        <dbReference type="ARBA" id="ARBA00023125"/>
    </source>
</evidence>
<dbReference type="PANTHER" id="PTHR47894:SF1">
    <property type="entry name" value="HTH-TYPE TRANSCRIPTIONAL REGULATOR VQSM"/>
    <property type="match status" value="1"/>
</dbReference>
<dbReference type="EMBL" id="CP059399">
    <property type="protein sequence ID" value="QLY33582.1"/>
    <property type="molecule type" value="Genomic_DNA"/>
</dbReference>
<dbReference type="SMART" id="SM00342">
    <property type="entry name" value="HTH_ARAC"/>
    <property type="match status" value="1"/>
</dbReference>